<organism evidence="5 6">
    <name type="scientific">Conexibacter stalactiti</name>
    <dbReference type="NCBI Taxonomy" id="1940611"/>
    <lineage>
        <taxon>Bacteria</taxon>
        <taxon>Bacillati</taxon>
        <taxon>Actinomycetota</taxon>
        <taxon>Thermoleophilia</taxon>
        <taxon>Solirubrobacterales</taxon>
        <taxon>Conexibacteraceae</taxon>
        <taxon>Conexibacter</taxon>
    </lineage>
</organism>
<dbReference type="Gene3D" id="1.10.10.10">
    <property type="entry name" value="Winged helix-like DNA-binding domain superfamily/Winged helix DNA-binding domain"/>
    <property type="match status" value="1"/>
</dbReference>
<dbReference type="RefSeq" id="WP_318597689.1">
    <property type="nucleotide sequence ID" value="NZ_JAWSTH010000031.1"/>
</dbReference>
<dbReference type="InterPro" id="IPR050313">
    <property type="entry name" value="Carb_Metab_HTH_regulators"/>
</dbReference>
<dbReference type="EMBL" id="JAWSTH010000031">
    <property type="protein sequence ID" value="MDW5595352.1"/>
    <property type="molecule type" value="Genomic_DNA"/>
</dbReference>
<dbReference type="PROSITE" id="PS00894">
    <property type="entry name" value="HTH_DEOR_1"/>
    <property type="match status" value="1"/>
</dbReference>
<keyword evidence="1" id="KW-0805">Transcription regulation</keyword>
<accession>A0ABU4HPW7</accession>
<reference evidence="6" key="1">
    <citation type="submission" date="2023-07" db="EMBL/GenBank/DDBJ databases">
        <title>Conexibacter stalactiti sp. nov., isolated from stalactites in a lava cave and emended description of the genus Conexibacter.</title>
        <authorList>
            <person name="Lee S.D."/>
        </authorList>
    </citation>
    <scope>NUCLEOTIDE SEQUENCE [LARGE SCALE GENOMIC DNA]</scope>
    <source>
        <strain evidence="6">KCTC 39840</strain>
    </source>
</reference>
<dbReference type="Pfam" id="PF00455">
    <property type="entry name" value="DeoRC"/>
    <property type="match status" value="1"/>
</dbReference>
<comment type="caution">
    <text evidence="5">The sequence shown here is derived from an EMBL/GenBank/DDBJ whole genome shotgun (WGS) entry which is preliminary data.</text>
</comment>
<name>A0ABU4HPW7_9ACTN</name>
<evidence type="ECO:0000313" key="5">
    <source>
        <dbReference type="EMBL" id="MDW5595352.1"/>
    </source>
</evidence>
<evidence type="ECO:0000256" key="2">
    <source>
        <dbReference type="ARBA" id="ARBA00023125"/>
    </source>
</evidence>
<gene>
    <name evidence="5" type="ORF">R7226_13470</name>
</gene>
<dbReference type="SMART" id="SM00420">
    <property type="entry name" value="HTH_DEOR"/>
    <property type="match status" value="1"/>
</dbReference>
<dbReference type="SMART" id="SM01134">
    <property type="entry name" value="DeoRC"/>
    <property type="match status" value="1"/>
</dbReference>
<dbReference type="InterPro" id="IPR037171">
    <property type="entry name" value="NagB/RpiA_transferase-like"/>
</dbReference>
<proteinExistence type="predicted"/>
<dbReference type="Pfam" id="PF08220">
    <property type="entry name" value="HTH_DeoR"/>
    <property type="match status" value="1"/>
</dbReference>
<evidence type="ECO:0000313" key="6">
    <source>
        <dbReference type="Proteomes" id="UP001284601"/>
    </source>
</evidence>
<dbReference type="Proteomes" id="UP001284601">
    <property type="component" value="Unassembled WGS sequence"/>
</dbReference>
<keyword evidence="3" id="KW-0804">Transcription</keyword>
<dbReference type="SUPFAM" id="SSF46785">
    <property type="entry name" value="Winged helix' DNA-binding domain"/>
    <property type="match status" value="1"/>
</dbReference>
<sequence>MSTQRHTIPAQRRQEMLRAVRSSPMHVADLARSFGVSEMTVRRDLDALARDGHVERVRGGAVQTIGEQSFDEIVVVRLDAKNRIGAAAAALVEDGQTVMIDIGTTTLQAARHLHGRRITVVTTSMAVYEELAPDGDIELILPGGVLRRNYRSLVGVLAESTLRQLRADLLFLGTSGVDASLAIWDSTMVEVPIKRAMIDAAADVALLADAAKFQMAGLVHVCDADVVDRIVTDAPLDAPADAVATDAAIAVTVA</sequence>
<dbReference type="InterPro" id="IPR018356">
    <property type="entry name" value="Tscrpt_reg_HTH_DeoR_CS"/>
</dbReference>
<dbReference type="PANTHER" id="PTHR30363:SF44">
    <property type="entry name" value="AGA OPERON TRANSCRIPTIONAL REPRESSOR-RELATED"/>
    <property type="match status" value="1"/>
</dbReference>
<dbReference type="InterPro" id="IPR036388">
    <property type="entry name" value="WH-like_DNA-bd_sf"/>
</dbReference>
<dbReference type="GO" id="GO:0003677">
    <property type="term" value="F:DNA binding"/>
    <property type="evidence" value="ECO:0007669"/>
    <property type="project" value="UniProtKB-KW"/>
</dbReference>
<dbReference type="PROSITE" id="PS51000">
    <property type="entry name" value="HTH_DEOR_2"/>
    <property type="match status" value="1"/>
</dbReference>
<dbReference type="PANTHER" id="PTHR30363">
    <property type="entry name" value="HTH-TYPE TRANSCRIPTIONAL REGULATOR SRLR-RELATED"/>
    <property type="match status" value="1"/>
</dbReference>
<dbReference type="Gene3D" id="3.40.50.1360">
    <property type="match status" value="1"/>
</dbReference>
<feature type="domain" description="HTH deoR-type" evidence="4">
    <location>
        <begin position="8"/>
        <end position="63"/>
    </location>
</feature>
<protein>
    <submittedName>
        <fullName evidence="5">DeoR/GlpR family DNA-binding transcription regulator</fullName>
    </submittedName>
</protein>
<evidence type="ECO:0000259" key="4">
    <source>
        <dbReference type="PROSITE" id="PS51000"/>
    </source>
</evidence>
<dbReference type="InterPro" id="IPR001034">
    <property type="entry name" value="DeoR_HTH"/>
</dbReference>
<dbReference type="InterPro" id="IPR036390">
    <property type="entry name" value="WH_DNA-bd_sf"/>
</dbReference>
<evidence type="ECO:0000256" key="1">
    <source>
        <dbReference type="ARBA" id="ARBA00023015"/>
    </source>
</evidence>
<evidence type="ECO:0000256" key="3">
    <source>
        <dbReference type="ARBA" id="ARBA00023163"/>
    </source>
</evidence>
<dbReference type="CDD" id="cd00090">
    <property type="entry name" value="HTH_ARSR"/>
    <property type="match status" value="1"/>
</dbReference>
<dbReference type="InterPro" id="IPR011991">
    <property type="entry name" value="ArsR-like_HTH"/>
</dbReference>
<keyword evidence="6" id="KW-1185">Reference proteome</keyword>
<dbReference type="SUPFAM" id="SSF100950">
    <property type="entry name" value="NagB/RpiA/CoA transferase-like"/>
    <property type="match status" value="1"/>
</dbReference>
<dbReference type="InterPro" id="IPR014036">
    <property type="entry name" value="DeoR-like_C"/>
</dbReference>
<dbReference type="PRINTS" id="PR00037">
    <property type="entry name" value="HTHLACR"/>
</dbReference>
<keyword evidence="2 5" id="KW-0238">DNA-binding</keyword>